<feature type="transmembrane region" description="Helical" evidence="6">
    <location>
        <begin position="12"/>
        <end position="33"/>
    </location>
</feature>
<keyword evidence="10" id="KW-1185">Reference proteome</keyword>
<keyword evidence="2 5" id="KW-0645">Protease</keyword>
<dbReference type="OrthoDB" id="9812068at2"/>
<dbReference type="Proteomes" id="UP000310506">
    <property type="component" value="Unassembled WGS sequence"/>
</dbReference>
<dbReference type="Gene3D" id="3.90.226.10">
    <property type="entry name" value="2-enoyl-CoA Hydratase, Chain A, domain 1"/>
    <property type="match status" value="1"/>
</dbReference>
<dbReference type="InterPro" id="IPR004447">
    <property type="entry name" value="Peptidase_S41A"/>
</dbReference>
<evidence type="ECO:0000313" key="10">
    <source>
        <dbReference type="Proteomes" id="UP000310506"/>
    </source>
</evidence>
<evidence type="ECO:0000313" key="9">
    <source>
        <dbReference type="EMBL" id="THB61280.1"/>
    </source>
</evidence>
<dbReference type="SUPFAM" id="SSF50156">
    <property type="entry name" value="PDZ domain-like"/>
    <property type="match status" value="1"/>
</dbReference>
<reference evidence="9 10" key="1">
    <citation type="submission" date="2019-01" db="EMBL/GenBank/DDBJ databases">
        <title>Vagococcus silagei sp. nov. isolated from brewer's grain.</title>
        <authorList>
            <person name="Guu J.-R."/>
        </authorList>
    </citation>
    <scope>NUCLEOTIDE SEQUENCE [LARGE SCALE GENOMIC DNA]</scope>
    <source>
        <strain evidence="9 10">2B-2</strain>
    </source>
</reference>
<organism evidence="9 10">
    <name type="scientific">Vagococcus silagei</name>
    <dbReference type="NCBI Taxonomy" id="2508885"/>
    <lineage>
        <taxon>Bacteria</taxon>
        <taxon>Bacillati</taxon>
        <taxon>Bacillota</taxon>
        <taxon>Bacilli</taxon>
        <taxon>Lactobacillales</taxon>
        <taxon>Enterococcaceae</taxon>
        <taxon>Vagococcus</taxon>
    </lineage>
</organism>
<keyword evidence="3 5" id="KW-0378">Hydrolase</keyword>
<evidence type="ECO:0000256" key="6">
    <source>
        <dbReference type="SAM" id="Phobius"/>
    </source>
</evidence>
<dbReference type="GO" id="GO:0006508">
    <property type="term" value="P:proteolysis"/>
    <property type="evidence" value="ECO:0007669"/>
    <property type="project" value="UniProtKB-KW"/>
</dbReference>
<dbReference type="Pfam" id="PF22694">
    <property type="entry name" value="CtpB_N-like"/>
    <property type="match status" value="1"/>
</dbReference>
<dbReference type="PANTHER" id="PTHR32060">
    <property type="entry name" value="TAIL-SPECIFIC PROTEASE"/>
    <property type="match status" value="1"/>
</dbReference>
<comment type="similarity">
    <text evidence="1 5">Belongs to the peptidase S41A family.</text>
</comment>
<evidence type="ECO:0000256" key="3">
    <source>
        <dbReference type="ARBA" id="ARBA00022801"/>
    </source>
</evidence>
<comment type="caution">
    <text evidence="9">The sequence shown here is derived from an EMBL/GenBank/DDBJ whole genome shotgun (WGS) entry which is preliminary data.</text>
</comment>
<dbReference type="GO" id="GO:0004175">
    <property type="term" value="F:endopeptidase activity"/>
    <property type="evidence" value="ECO:0007669"/>
    <property type="project" value="TreeGrafter"/>
</dbReference>
<dbReference type="PANTHER" id="PTHR32060:SF30">
    <property type="entry name" value="CARBOXY-TERMINAL PROCESSING PROTEASE CTPA"/>
    <property type="match status" value="1"/>
</dbReference>
<dbReference type="NCBIfam" id="TIGR00225">
    <property type="entry name" value="prc"/>
    <property type="match status" value="1"/>
</dbReference>
<proteinExistence type="inferred from homology"/>
<dbReference type="SUPFAM" id="SSF52096">
    <property type="entry name" value="ClpP/crotonase"/>
    <property type="match status" value="1"/>
</dbReference>
<dbReference type="GO" id="GO:0008236">
    <property type="term" value="F:serine-type peptidase activity"/>
    <property type="evidence" value="ECO:0007669"/>
    <property type="project" value="UniProtKB-KW"/>
</dbReference>
<accession>A0A4S3B5X2</accession>
<gene>
    <name evidence="9" type="ORF">ESZ54_05905</name>
</gene>
<keyword evidence="6" id="KW-1133">Transmembrane helix</keyword>
<dbReference type="SUPFAM" id="SSF47090">
    <property type="entry name" value="PGBD-like"/>
    <property type="match status" value="1"/>
</dbReference>
<dbReference type="Pfam" id="PF01471">
    <property type="entry name" value="PG_binding_1"/>
    <property type="match status" value="1"/>
</dbReference>
<dbReference type="Gene3D" id="3.30.750.44">
    <property type="match status" value="1"/>
</dbReference>
<dbReference type="GO" id="GO:0030288">
    <property type="term" value="C:outer membrane-bounded periplasmic space"/>
    <property type="evidence" value="ECO:0007669"/>
    <property type="project" value="TreeGrafter"/>
</dbReference>
<dbReference type="AlphaFoldDB" id="A0A4S3B5X2"/>
<dbReference type="InterPro" id="IPR055210">
    <property type="entry name" value="CtpA/B_N"/>
</dbReference>
<dbReference type="Pfam" id="PF03572">
    <property type="entry name" value="Peptidase_S41"/>
    <property type="match status" value="1"/>
</dbReference>
<evidence type="ECO:0000259" key="7">
    <source>
        <dbReference type="SMART" id="SM00228"/>
    </source>
</evidence>
<dbReference type="RefSeq" id="WP_136136744.1">
    <property type="nucleotide sequence ID" value="NZ_SDGV01000014.1"/>
</dbReference>
<evidence type="ECO:0000259" key="8">
    <source>
        <dbReference type="SMART" id="SM00245"/>
    </source>
</evidence>
<dbReference type="Gene3D" id="1.10.101.10">
    <property type="entry name" value="PGBD-like superfamily/PGBD"/>
    <property type="match status" value="1"/>
</dbReference>
<dbReference type="InterPro" id="IPR036034">
    <property type="entry name" value="PDZ_sf"/>
</dbReference>
<dbReference type="InterPro" id="IPR036366">
    <property type="entry name" value="PGBDSf"/>
</dbReference>
<dbReference type="InterPro" id="IPR002477">
    <property type="entry name" value="Peptidoglycan-bd-like"/>
</dbReference>
<dbReference type="EMBL" id="SDGV01000014">
    <property type="protein sequence ID" value="THB61280.1"/>
    <property type="molecule type" value="Genomic_DNA"/>
</dbReference>
<evidence type="ECO:0000256" key="2">
    <source>
        <dbReference type="ARBA" id="ARBA00022670"/>
    </source>
</evidence>
<dbReference type="SMART" id="SM00228">
    <property type="entry name" value="PDZ"/>
    <property type="match status" value="1"/>
</dbReference>
<dbReference type="CDD" id="cd07560">
    <property type="entry name" value="Peptidase_S41_CPP"/>
    <property type="match status" value="1"/>
</dbReference>
<dbReference type="InterPro" id="IPR001478">
    <property type="entry name" value="PDZ"/>
</dbReference>
<dbReference type="InterPro" id="IPR036365">
    <property type="entry name" value="PGBD-like_sf"/>
</dbReference>
<evidence type="ECO:0000256" key="5">
    <source>
        <dbReference type="RuleBase" id="RU004404"/>
    </source>
</evidence>
<dbReference type="InterPro" id="IPR005151">
    <property type="entry name" value="Tail-specific_protease"/>
</dbReference>
<dbReference type="CDD" id="cd06782">
    <property type="entry name" value="cpPDZ_CPP-like"/>
    <property type="match status" value="1"/>
</dbReference>
<keyword evidence="6" id="KW-0812">Transmembrane</keyword>
<dbReference type="SMART" id="SM00245">
    <property type="entry name" value="TSPc"/>
    <property type="match status" value="1"/>
</dbReference>
<dbReference type="GO" id="GO:0007165">
    <property type="term" value="P:signal transduction"/>
    <property type="evidence" value="ECO:0007669"/>
    <property type="project" value="TreeGrafter"/>
</dbReference>
<feature type="domain" description="Tail specific protease" evidence="8">
    <location>
        <begin position="182"/>
        <end position="376"/>
    </location>
</feature>
<name>A0A4S3B5X2_9ENTE</name>
<dbReference type="InterPro" id="IPR029045">
    <property type="entry name" value="ClpP/crotonase-like_dom_sf"/>
</dbReference>
<sequence length="477" mass="52808">MNNNQPHKKFTLKYIIVLVVVAVMASGATVFIYELSGKSAPLASSGSSFEEVDQLYEMIEGGYIKKVDKEKLIDGALKGMTEAVGDPHTNYLSPEKAKDFDDSVSGNFEGIGAIMTLKDGYPTVAEPPIKGSPAEKAQLKTDDVIIKIDGKDVIKDKPLEDTVKLVRGKKGTSVKLEISRGKDTFTVNIKRDTIPVESVHSSIDKNNKSIGKIEITSFNDTTSDEFNNAVTQLRKEGAKSFIVDLRGNPGGVLGEVEKIISRFLKDGETIVQFESLHEKRNADKARKELDKGDKIKEPTVLLVDEYSASASEVMASALKDTGRFEVVGEKTFGKGTVQMLLPLENGGELKLTVRKWLTPKGEWIHEKGVKPTVEVKYPDYFENLVIDTSLKYREGVISEHVKIINEYLKLLGYPIETVGDVYNAETVAAVKQFQSDQKLSETGNADEETIQKLTTAVFDNWKENDQQYQKAVEILTK</sequence>
<dbReference type="Pfam" id="PF13180">
    <property type="entry name" value="PDZ_2"/>
    <property type="match status" value="1"/>
</dbReference>
<evidence type="ECO:0000256" key="1">
    <source>
        <dbReference type="ARBA" id="ARBA00009179"/>
    </source>
</evidence>
<evidence type="ECO:0000256" key="4">
    <source>
        <dbReference type="ARBA" id="ARBA00022825"/>
    </source>
</evidence>
<feature type="domain" description="PDZ" evidence="7">
    <location>
        <begin position="109"/>
        <end position="182"/>
    </location>
</feature>
<dbReference type="Gene3D" id="2.30.42.10">
    <property type="match status" value="1"/>
</dbReference>
<protein>
    <submittedName>
        <fullName evidence="9">PDZ domain-containing protein</fullName>
    </submittedName>
</protein>
<keyword evidence="4 5" id="KW-0720">Serine protease</keyword>
<keyword evidence="6" id="KW-0472">Membrane</keyword>